<organism evidence="1 2">
    <name type="scientific">Thermus brockianus</name>
    <dbReference type="NCBI Taxonomy" id="56956"/>
    <lineage>
        <taxon>Bacteria</taxon>
        <taxon>Thermotogati</taxon>
        <taxon>Deinococcota</taxon>
        <taxon>Deinococci</taxon>
        <taxon>Thermales</taxon>
        <taxon>Thermaceae</taxon>
        <taxon>Thermus</taxon>
    </lineage>
</organism>
<accession>A0ABN6NKB5</accession>
<proteinExistence type="predicted"/>
<keyword evidence="2" id="KW-1185">Reference proteome</keyword>
<protein>
    <submittedName>
        <fullName evidence="1">Uncharacterized protein</fullName>
    </submittedName>
</protein>
<gene>
    <name evidence="1" type="ORF">TbrSNM41_21640</name>
</gene>
<sequence length="175" mass="20052">MRLEERASLYATGELWVDLGRDAYLWVFAAGAGKPESYLLEGKAYTPEILDSWTYRVRLPPRALPGEPYALWIRTEEGWYVRCRLFYPYPLRLPPGAEAESERIAVWLEQSIPPPFAVEIGTGAPWGEFSPEPHARTPLGWLRVRPLNAREASALRMRQAPPDLETYSCWPYGSR</sequence>
<dbReference type="RefSeq" id="WP_244362706.1">
    <property type="nucleotide sequence ID" value="NZ_AP025593.1"/>
</dbReference>
<dbReference type="EMBL" id="AP025593">
    <property type="protein sequence ID" value="BDG17430.1"/>
    <property type="molecule type" value="Genomic_DNA"/>
</dbReference>
<name>A0ABN6NKB5_THEBO</name>
<reference evidence="1 2" key="1">
    <citation type="journal article" date="2022" name="Microbiol. Resour. Announc.">
        <title>Complete Genome Sequences of Thermus Strains Isolated from Senami Hot Spring in Japan.</title>
        <authorList>
            <person name="Miyazaki K."/>
        </authorList>
    </citation>
    <scope>NUCLEOTIDE SEQUENCE [LARGE SCALE GENOMIC DNA]</scope>
    <source>
        <strain evidence="1 2">SNM4-1</strain>
    </source>
</reference>
<evidence type="ECO:0000313" key="2">
    <source>
        <dbReference type="Proteomes" id="UP000831120"/>
    </source>
</evidence>
<dbReference type="Proteomes" id="UP000831120">
    <property type="component" value="Chromosome"/>
</dbReference>
<evidence type="ECO:0000313" key="1">
    <source>
        <dbReference type="EMBL" id="BDG17430.1"/>
    </source>
</evidence>